<evidence type="ECO:0000313" key="2">
    <source>
        <dbReference type="Proteomes" id="UP000664628"/>
    </source>
</evidence>
<sequence>MVTLSTLAPTLSIRPEVLTPGQAAKSVLCLEMTPQRLRITLLDPQRRMVWLDEYAQPSLLTEQPLLTYLPAIFKEHPLLSYDEFQHICVSVLSPAFTLIPVPLYRKEYASSYLSLMRGHQPPPNELAHAYEHKEGFVSVFGIDRDVTEFMGEQYPMQPFTYAHQHTTLIQATRAIDRELTSKENLFLYFEDEYVTVLFRDNHQLRYCNRFGYKHVQDLTYYVLYVLDELSVDPDAVAAFVYGECTPFAESYIALSRFVPTMHVGQLPPGLNPSPELEELPEHRYLGLQGLCLLG</sequence>
<proteinExistence type="predicted"/>
<reference evidence="1 2" key="1">
    <citation type="submission" date="2021-03" db="EMBL/GenBank/DDBJ databases">
        <title>Fibrella sp. HMF5405 genome sequencing and assembly.</title>
        <authorList>
            <person name="Kang H."/>
            <person name="Kim H."/>
            <person name="Bae S."/>
            <person name="Joh K."/>
        </authorList>
    </citation>
    <scope>NUCLEOTIDE SEQUENCE [LARGE SCALE GENOMIC DNA]</scope>
    <source>
        <strain evidence="1 2">HMF5405</strain>
    </source>
</reference>
<protein>
    <submittedName>
        <fullName evidence="1">DUF3822 family protein</fullName>
    </submittedName>
</protein>
<dbReference type="EMBL" id="JAFMYW010000001">
    <property type="protein sequence ID" value="MBO0947210.1"/>
    <property type="molecule type" value="Genomic_DNA"/>
</dbReference>
<gene>
    <name evidence="1" type="ORF">J2I46_01350</name>
</gene>
<dbReference type="Pfam" id="PF12864">
    <property type="entry name" value="DUF3822"/>
    <property type="match status" value="1"/>
</dbReference>
<dbReference type="InterPro" id="IPR024213">
    <property type="entry name" value="DUF3822"/>
</dbReference>
<accession>A0ABS3JB49</accession>
<evidence type="ECO:0000313" key="1">
    <source>
        <dbReference type="EMBL" id="MBO0947210.1"/>
    </source>
</evidence>
<dbReference type="Gene3D" id="3.30.420.250">
    <property type="match status" value="1"/>
</dbReference>
<dbReference type="Gene3D" id="3.30.420.260">
    <property type="match status" value="1"/>
</dbReference>
<name>A0ABS3JB49_9BACT</name>
<comment type="caution">
    <text evidence="1">The sequence shown here is derived from an EMBL/GenBank/DDBJ whole genome shotgun (WGS) entry which is preliminary data.</text>
</comment>
<organism evidence="1 2">
    <name type="scientific">Fibrella forsythiae</name>
    <dbReference type="NCBI Taxonomy" id="2817061"/>
    <lineage>
        <taxon>Bacteria</taxon>
        <taxon>Pseudomonadati</taxon>
        <taxon>Bacteroidota</taxon>
        <taxon>Cytophagia</taxon>
        <taxon>Cytophagales</taxon>
        <taxon>Spirosomataceae</taxon>
        <taxon>Fibrella</taxon>
    </lineage>
</organism>
<dbReference type="CDD" id="cd24013">
    <property type="entry name" value="ASKHA_ATPase_BT3980-like"/>
    <property type="match status" value="1"/>
</dbReference>
<dbReference type="RefSeq" id="WP_207327127.1">
    <property type="nucleotide sequence ID" value="NZ_JAFMYW010000001.1"/>
</dbReference>
<keyword evidence="2" id="KW-1185">Reference proteome</keyword>
<dbReference type="Proteomes" id="UP000664628">
    <property type="component" value="Unassembled WGS sequence"/>
</dbReference>